<feature type="transmembrane region" description="Helical" evidence="2">
    <location>
        <begin position="28"/>
        <end position="49"/>
    </location>
</feature>
<feature type="region of interest" description="Disordered" evidence="1">
    <location>
        <begin position="1"/>
        <end position="22"/>
    </location>
</feature>
<dbReference type="PANTHER" id="PTHR37507:SF2">
    <property type="entry name" value="SPORULATION PROTEIN YDCC"/>
    <property type="match status" value="1"/>
</dbReference>
<dbReference type="InterPro" id="IPR052944">
    <property type="entry name" value="Sporulation_related"/>
</dbReference>
<evidence type="ECO:0000313" key="5">
    <source>
        <dbReference type="Proteomes" id="UP001221328"/>
    </source>
</evidence>
<sequence>MAPYESDDSTSADEADDLRAGRRKAARYVVPVAVVGVAAATIGLVPALADSGDPNLPKISAQQLIEKIAKSDVQQMSGTVKISTDLGLPDLGGLESSLTSGATRGSGDGSSADPSAKLTELATGTHTVRVAADGPDRQKLSLLENAAEYSLIHNGKDVWGYDSRSNSVYHSTAHDSAGARKKQEQAPATPDQLAKDALKAVDDTTSVSVQGTAQVAGRDAYRLVIKPKDAGSTVGQITVAVDSKTGLPLKFTLTPASGGAAVIDAGFTQISFAKPAASTFDFKTPKGAKVTEDKGHDDGAPKGDGRNGAPGKDLGMGPDGMNVIGKGWDSIATFDTGGKGVPSGSEVGGQFGGFLDSLGDKVTGKFGSGTVFKTRLINALITDDGKVYVGAVDKGALVKAANAG</sequence>
<evidence type="ECO:0000256" key="2">
    <source>
        <dbReference type="SAM" id="Phobius"/>
    </source>
</evidence>
<name>A0ABT5FRX6_9ACTN</name>
<evidence type="ECO:0000256" key="1">
    <source>
        <dbReference type="SAM" id="MobiDB-lite"/>
    </source>
</evidence>
<dbReference type="InterPro" id="IPR029046">
    <property type="entry name" value="LolA/LolB/LppX"/>
</dbReference>
<feature type="region of interest" description="Disordered" evidence="1">
    <location>
        <begin position="284"/>
        <end position="316"/>
    </location>
</feature>
<dbReference type="EMBL" id="JAQOSK010000004">
    <property type="protein sequence ID" value="MDC2955256.1"/>
    <property type="molecule type" value="Genomic_DNA"/>
</dbReference>
<keyword evidence="2" id="KW-0812">Transmembrane</keyword>
<dbReference type="RefSeq" id="WP_200705083.1">
    <property type="nucleotide sequence ID" value="NZ_JAQOSK010000004.1"/>
</dbReference>
<evidence type="ECO:0000313" key="4">
    <source>
        <dbReference type="EMBL" id="MDC2955256.1"/>
    </source>
</evidence>
<dbReference type="Gene3D" id="2.50.20.10">
    <property type="entry name" value="Lipoprotein localisation LolA/LolB/LppX"/>
    <property type="match status" value="1"/>
</dbReference>
<keyword evidence="2" id="KW-1133">Transmembrane helix</keyword>
<feature type="domain" description="MucB/RseB N-terminal" evidence="3">
    <location>
        <begin position="164"/>
        <end position="272"/>
    </location>
</feature>
<dbReference type="PANTHER" id="PTHR37507">
    <property type="entry name" value="SPORULATION PROTEIN YDCC"/>
    <property type="match status" value="1"/>
</dbReference>
<reference evidence="4 5" key="1">
    <citation type="journal article" date="2015" name="Int. J. Syst. Evol. Microbiol.">
        <title>Streptomyces gilvifuscus sp. nov., an actinomycete that produces antibacterial compounds isolated from soil.</title>
        <authorList>
            <person name="Nguyen T.M."/>
            <person name="Kim J."/>
        </authorList>
    </citation>
    <scope>NUCLEOTIDE SEQUENCE [LARGE SCALE GENOMIC DNA]</scope>
    <source>
        <strain evidence="4 5">T113</strain>
    </source>
</reference>
<dbReference type="SUPFAM" id="SSF89392">
    <property type="entry name" value="Prokaryotic lipoproteins and lipoprotein localization factors"/>
    <property type="match status" value="1"/>
</dbReference>
<comment type="caution">
    <text evidence="4">The sequence shown here is derived from an EMBL/GenBank/DDBJ whole genome shotgun (WGS) entry which is preliminary data.</text>
</comment>
<keyword evidence="5" id="KW-1185">Reference proteome</keyword>
<feature type="region of interest" description="Disordered" evidence="1">
    <location>
        <begin position="170"/>
        <end position="190"/>
    </location>
</feature>
<organism evidence="4 5">
    <name type="scientific">Streptomyces gilvifuscus</name>
    <dbReference type="NCBI Taxonomy" id="1550617"/>
    <lineage>
        <taxon>Bacteria</taxon>
        <taxon>Bacillati</taxon>
        <taxon>Actinomycetota</taxon>
        <taxon>Actinomycetes</taxon>
        <taxon>Kitasatosporales</taxon>
        <taxon>Streptomycetaceae</taxon>
        <taxon>Streptomyces</taxon>
    </lineage>
</organism>
<dbReference type="InterPro" id="IPR033434">
    <property type="entry name" value="MucB/RseB_N"/>
</dbReference>
<gene>
    <name evidence="4" type="ORF">PO587_12350</name>
</gene>
<accession>A0ABT5FRX6</accession>
<feature type="compositionally biased region" description="Acidic residues" evidence="1">
    <location>
        <begin position="1"/>
        <end position="16"/>
    </location>
</feature>
<feature type="region of interest" description="Disordered" evidence="1">
    <location>
        <begin position="93"/>
        <end position="116"/>
    </location>
</feature>
<dbReference type="Pfam" id="PF03888">
    <property type="entry name" value="MucB_RseB"/>
    <property type="match status" value="1"/>
</dbReference>
<keyword evidence="2" id="KW-0472">Membrane</keyword>
<evidence type="ECO:0000259" key="3">
    <source>
        <dbReference type="Pfam" id="PF03888"/>
    </source>
</evidence>
<dbReference type="Proteomes" id="UP001221328">
    <property type="component" value="Unassembled WGS sequence"/>
</dbReference>
<feature type="compositionally biased region" description="Basic and acidic residues" evidence="1">
    <location>
        <begin position="289"/>
        <end position="305"/>
    </location>
</feature>
<proteinExistence type="predicted"/>
<protein>
    <submittedName>
        <fullName evidence="4">DUF2092 domain-containing protein</fullName>
    </submittedName>
</protein>